<dbReference type="Proteomes" id="UP000765509">
    <property type="component" value="Unassembled WGS sequence"/>
</dbReference>
<organism evidence="2 3">
    <name type="scientific">Austropuccinia psidii MF-1</name>
    <dbReference type="NCBI Taxonomy" id="1389203"/>
    <lineage>
        <taxon>Eukaryota</taxon>
        <taxon>Fungi</taxon>
        <taxon>Dikarya</taxon>
        <taxon>Basidiomycota</taxon>
        <taxon>Pucciniomycotina</taxon>
        <taxon>Pucciniomycetes</taxon>
        <taxon>Pucciniales</taxon>
        <taxon>Sphaerophragmiaceae</taxon>
        <taxon>Austropuccinia</taxon>
    </lineage>
</organism>
<evidence type="ECO:0000313" key="3">
    <source>
        <dbReference type="Proteomes" id="UP000765509"/>
    </source>
</evidence>
<reference evidence="2" key="1">
    <citation type="submission" date="2021-03" db="EMBL/GenBank/DDBJ databases">
        <title>Draft genome sequence of rust myrtle Austropuccinia psidii MF-1, a brazilian biotype.</title>
        <authorList>
            <person name="Quecine M.C."/>
            <person name="Pachon D.M.R."/>
            <person name="Bonatelli M.L."/>
            <person name="Correr F.H."/>
            <person name="Franceschini L.M."/>
            <person name="Leite T.F."/>
            <person name="Margarido G.R.A."/>
            <person name="Almeida C.A."/>
            <person name="Ferrarezi J.A."/>
            <person name="Labate C.A."/>
        </authorList>
    </citation>
    <scope>NUCLEOTIDE SEQUENCE</scope>
    <source>
        <strain evidence="2">MF-1</strain>
    </source>
</reference>
<feature type="region of interest" description="Disordered" evidence="1">
    <location>
        <begin position="1"/>
        <end position="24"/>
    </location>
</feature>
<evidence type="ECO:0000313" key="2">
    <source>
        <dbReference type="EMBL" id="MBW0556327.1"/>
    </source>
</evidence>
<name>A0A9Q3PD48_9BASI</name>
<gene>
    <name evidence="2" type="ORF">O181_096042</name>
</gene>
<dbReference type="AlphaFoldDB" id="A0A9Q3PD48"/>
<feature type="compositionally biased region" description="Polar residues" evidence="1">
    <location>
        <begin position="1"/>
        <end position="22"/>
    </location>
</feature>
<comment type="caution">
    <text evidence="2">The sequence shown here is derived from an EMBL/GenBank/DDBJ whole genome shotgun (WGS) entry which is preliminary data.</text>
</comment>
<accession>A0A9Q3PD48</accession>
<proteinExistence type="predicted"/>
<protein>
    <submittedName>
        <fullName evidence="2">Uncharacterized protein</fullName>
    </submittedName>
</protein>
<dbReference type="EMBL" id="AVOT02063725">
    <property type="protein sequence ID" value="MBW0556327.1"/>
    <property type="molecule type" value="Genomic_DNA"/>
</dbReference>
<sequence length="98" mass="10853">MRFSSQASPNSNTKHHANSNLRGTVGLKYSDEKKLLFNKIHIYLLVQSHTGSTRFLPTESILEISMSDKAPFTKLVLQSSENTIKPQTPAAPNATNIL</sequence>
<evidence type="ECO:0000256" key="1">
    <source>
        <dbReference type="SAM" id="MobiDB-lite"/>
    </source>
</evidence>
<keyword evidence="3" id="KW-1185">Reference proteome</keyword>